<organism evidence="2 3">
    <name type="scientific">Nonlabens agnitus</name>
    <dbReference type="NCBI Taxonomy" id="870484"/>
    <lineage>
        <taxon>Bacteria</taxon>
        <taxon>Pseudomonadati</taxon>
        <taxon>Bacteroidota</taxon>
        <taxon>Flavobacteriia</taxon>
        <taxon>Flavobacteriales</taxon>
        <taxon>Flavobacteriaceae</taxon>
        <taxon>Nonlabens</taxon>
    </lineage>
</organism>
<feature type="transmembrane region" description="Helical" evidence="1">
    <location>
        <begin position="7"/>
        <end position="32"/>
    </location>
</feature>
<dbReference type="Pfam" id="PF03350">
    <property type="entry name" value="UPF0114"/>
    <property type="match status" value="1"/>
</dbReference>
<feature type="transmembrane region" description="Helical" evidence="1">
    <location>
        <begin position="102"/>
        <end position="122"/>
    </location>
</feature>
<keyword evidence="1" id="KW-0812">Transmembrane</keyword>
<evidence type="ECO:0000313" key="3">
    <source>
        <dbReference type="Proteomes" id="UP000239532"/>
    </source>
</evidence>
<protein>
    <recommendedName>
        <fullName evidence="4">YqhA family protein</fullName>
    </recommendedName>
</protein>
<keyword evidence="1" id="KW-0472">Membrane</keyword>
<evidence type="ECO:0008006" key="4">
    <source>
        <dbReference type="Google" id="ProtNLM"/>
    </source>
</evidence>
<comment type="caution">
    <text evidence="2">The sequence shown here is derived from an EMBL/GenBank/DDBJ whole genome shotgun (WGS) entry which is preliminary data.</text>
</comment>
<keyword evidence="1" id="KW-1133">Transmembrane helix</keyword>
<dbReference type="InterPro" id="IPR005134">
    <property type="entry name" value="UPF0114"/>
</dbReference>
<gene>
    <name evidence="2" type="ORF">BST86_04985</name>
</gene>
<dbReference type="Proteomes" id="UP000239532">
    <property type="component" value="Unassembled WGS sequence"/>
</dbReference>
<sequence>MTKSLGFLLKIVAALAVIAIIALAIGVEFYAFKEIYSTLSKIVLGYSEEDEVIKNCLKALDLVLLGVILLSVGMALSELYVCKIPNLPSWLVIEDLDGLKALMIKMVIFIMTISFTGRVVVYNSGIEILYLGAGLALVVGALTYFLANKDEA</sequence>
<accession>A0A2S9WSQ2</accession>
<feature type="transmembrane region" description="Helical" evidence="1">
    <location>
        <begin position="62"/>
        <end position="81"/>
    </location>
</feature>
<dbReference type="RefSeq" id="WP_105982320.1">
    <property type="nucleotide sequence ID" value="NZ_MQUC01000003.1"/>
</dbReference>
<evidence type="ECO:0000256" key="1">
    <source>
        <dbReference type="SAM" id="Phobius"/>
    </source>
</evidence>
<dbReference type="AlphaFoldDB" id="A0A2S9WSQ2"/>
<dbReference type="EMBL" id="MQUC01000003">
    <property type="protein sequence ID" value="PRP66493.1"/>
    <property type="molecule type" value="Genomic_DNA"/>
</dbReference>
<keyword evidence="3" id="KW-1185">Reference proteome</keyword>
<feature type="transmembrane region" description="Helical" evidence="1">
    <location>
        <begin position="128"/>
        <end position="147"/>
    </location>
</feature>
<reference evidence="2 3" key="1">
    <citation type="submission" date="2016-11" db="EMBL/GenBank/DDBJ databases">
        <title>Trade-off between light-utilization and light-protection in marine flavobacteria.</title>
        <authorList>
            <person name="Kumagai Y."/>
        </authorList>
    </citation>
    <scope>NUCLEOTIDE SEQUENCE [LARGE SCALE GENOMIC DNA]</scope>
    <source>
        <strain evidence="2 3">JCM 17109</strain>
    </source>
</reference>
<name>A0A2S9WSQ2_9FLAO</name>
<evidence type="ECO:0000313" key="2">
    <source>
        <dbReference type="EMBL" id="PRP66493.1"/>
    </source>
</evidence>
<dbReference type="OrthoDB" id="1495950at2"/>
<proteinExistence type="predicted"/>